<dbReference type="AlphaFoldDB" id="A0A1Y6C2F8"/>
<name>A0A1Y6C2F8_9PROT</name>
<feature type="region of interest" description="Disordered" evidence="1">
    <location>
        <begin position="127"/>
        <end position="154"/>
    </location>
</feature>
<sequence>MEIDANGIVVAVYEGLFDASEWLRQRRAGFESRYRLADYDGRSMVVDMRRCRLPGQDWAYQFEEVARVLRERRPTAFRNAFIVGDHPDSDAGIALFGEYQKLFQNPGSEVRTFRSYEEGYAWALEGLRPPDAPAPTADSERRDDVGGRPGRRCD</sequence>
<evidence type="ECO:0000256" key="1">
    <source>
        <dbReference type="SAM" id="MobiDB-lite"/>
    </source>
</evidence>
<evidence type="ECO:0008006" key="4">
    <source>
        <dbReference type="Google" id="ProtNLM"/>
    </source>
</evidence>
<proteinExistence type="predicted"/>
<dbReference type="Proteomes" id="UP000192917">
    <property type="component" value="Unassembled WGS sequence"/>
</dbReference>
<organism evidence="2 3">
    <name type="scientific">Tistlia consotensis USBA 355</name>
    <dbReference type="NCBI Taxonomy" id="560819"/>
    <lineage>
        <taxon>Bacteria</taxon>
        <taxon>Pseudomonadati</taxon>
        <taxon>Pseudomonadota</taxon>
        <taxon>Alphaproteobacteria</taxon>
        <taxon>Rhodospirillales</taxon>
        <taxon>Rhodovibrionaceae</taxon>
        <taxon>Tistlia</taxon>
    </lineage>
</organism>
<protein>
    <recommendedName>
        <fullName evidence="4">SpoIIAA-like</fullName>
    </recommendedName>
</protein>
<accession>A0A1Y6C2F8</accession>
<dbReference type="STRING" id="560819.SAMN05428998_11411"/>
<dbReference type="EMBL" id="FWZX01000014">
    <property type="protein sequence ID" value="SMF40338.1"/>
    <property type="molecule type" value="Genomic_DNA"/>
</dbReference>
<reference evidence="2 3" key="1">
    <citation type="submission" date="2017-04" db="EMBL/GenBank/DDBJ databases">
        <authorList>
            <person name="Afonso C.L."/>
            <person name="Miller P.J."/>
            <person name="Scott M.A."/>
            <person name="Spackman E."/>
            <person name="Goraichik I."/>
            <person name="Dimitrov K.M."/>
            <person name="Suarez D.L."/>
            <person name="Swayne D.E."/>
        </authorList>
    </citation>
    <scope>NUCLEOTIDE SEQUENCE [LARGE SCALE GENOMIC DNA]</scope>
    <source>
        <strain evidence="2 3">USBA 355</strain>
    </source>
</reference>
<evidence type="ECO:0000313" key="3">
    <source>
        <dbReference type="Proteomes" id="UP000192917"/>
    </source>
</evidence>
<gene>
    <name evidence="2" type="ORF">SAMN05428998_11411</name>
</gene>
<evidence type="ECO:0000313" key="2">
    <source>
        <dbReference type="EMBL" id="SMF40338.1"/>
    </source>
</evidence>
<keyword evidence="3" id="KW-1185">Reference proteome</keyword>
<feature type="compositionally biased region" description="Basic and acidic residues" evidence="1">
    <location>
        <begin position="138"/>
        <end position="154"/>
    </location>
</feature>